<dbReference type="GO" id="GO:0005737">
    <property type="term" value="C:cytoplasm"/>
    <property type="evidence" value="ECO:0007669"/>
    <property type="project" value="TreeGrafter"/>
</dbReference>
<dbReference type="Proteomes" id="UP001145109">
    <property type="component" value="Unassembled WGS sequence"/>
</dbReference>
<dbReference type="Pfam" id="PF10431">
    <property type="entry name" value="ClpB_D2-small"/>
    <property type="match status" value="1"/>
</dbReference>
<dbReference type="FunFam" id="3.40.50.300:FF:000010">
    <property type="entry name" value="Chaperone clpB 1, putative"/>
    <property type="match status" value="1"/>
</dbReference>
<evidence type="ECO:0000256" key="7">
    <source>
        <dbReference type="SAM" id="Coils"/>
    </source>
</evidence>
<dbReference type="RefSeq" id="WP_008368564.1">
    <property type="nucleotide sequence ID" value="NZ_BSCI01000008.1"/>
</dbReference>
<dbReference type="Gene3D" id="4.10.860.10">
    <property type="entry name" value="UVR domain"/>
    <property type="match status" value="1"/>
</dbReference>
<keyword evidence="2 6" id="KW-0547">Nucleotide-binding</keyword>
<organism evidence="9 10">
    <name type="scientific">Coprococcus comes</name>
    <dbReference type="NCBI Taxonomy" id="410072"/>
    <lineage>
        <taxon>Bacteria</taxon>
        <taxon>Bacillati</taxon>
        <taxon>Bacillota</taxon>
        <taxon>Clostridia</taxon>
        <taxon>Lachnospirales</taxon>
        <taxon>Lachnospiraceae</taxon>
        <taxon>Coprococcus</taxon>
    </lineage>
</organism>
<dbReference type="Pfam" id="PF02861">
    <property type="entry name" value="Clp_N"/>
    <property type="match status" value="1"/>
</dbReference>
<comment type="caution">
    <text evidence="9">The sequence shown here is derived from an EMBL/GenBank/DDBJ whole genome shotgun (WGS) entry which is preliminary data.</text>
</comment>
<dbReference type="InterPro" id="IPR004176">
    <property type="entry name" value="Clp_R_N"/>
</dbReference>
<dbReference type="SMART" id="SM01086">
    <property type="entry name" value="ClpB_D2-small"/>
    <property type="match status" value="1"/>
</dbReference>
<dbReference type="InterPro" id="IPR003593">
    <property type="entry name" value="AAA+_ATPase"/>
</dbReference>
<dbReference type="InterPro" id="IPR041546">
    <property type="entry name" value="ClpA/ClpB_AAA_lid"/>
</dbReference>
<keyword evidence="1 5" id="KW-0677">Repeat</keyword>
<dbReference type="CDD" id="cd19499">
    <property type="entry name" value="RecA-like_ClpB_Hsp104-like"/>
    <property type="match status" value="1"/>
</dbReference>
<keyword evidence="4 6" id="KW-0143">Chaperone</keyword>
<evidence type="ECO:0000256" key="3">
    <source>
        <dbReference type="ARBA" id="ARBA00022840"/>
    </source>
</evidence>
<evidence type="ECO:0000313" key="9">
    <source>
        <dbReference type="EMBL" id="GLG87117.1"/>
    </source>
</evidence>
<dbReference type="PROSITE" id="PS00871">
    <property type="entry name" value="CLPAB_2"/>
    <property type="match status" value="1"/>
</dbReference>
<dbReference type="GO" id="GO:0034605">
    <property type="term" value="P:cellular response to heat"/>
    <property type="evidence" value="ECO:0007669"/>
    <property type="project" value="TreeGrafter"/>
</dbReference>
<reference evidence="9" key="1">
    <citation type="submission" date="2022-09" db="EMBL/GenBank/DDBJ databases">
        <title>Draft genome sequence of Coprococcus comes strain 31264.</title>
        <authorList>
            <person name="Atsushi H."/>
            <person name="Moriya O."/>
            <person name="Mitsuo S."/>
        </authorList>
    </citation>
    <scope>NUCLEOTIDE SEQUENCE</scope>
    <source>
        <strain evidence="9">JCM 31264</strain>
    </source>
</reference>
<dbReference type="SUPFAM" id="SSF81923">
    <property type="entry name" value="Double Clp-N motif"/>
    <property type="match status" value="1"/>
</dbReference>
<dbReference type="InterPro" id="IPR036628">
    <property type="entry name" value="Clp_N_dom_sf"/>
</dbReference>
<dbReference type="GO" id="GO:0016887">
    <property type="term" value="F:ATP hydrolysis activity"/>
    <property type="evidence" value="ECO:0007669"/>
    <property type="project" value="InterPro"/>
</dbReference>
<dbReference type="GO" id="GO:0008233">
    <property type="term" value="F:peptidase activity"/>
    <property type="evidence" value="ECO:0007669"/>
    <property type="project" value="UniProtKB-KW"/>
</dbReference>
<gene>
    <name evidence="9" type="primary">clpC</name>
    <name evidence="9" type="ORF">comes_16620</name>
</gene>
<evidence type="ECO:0000256" key="6">
    <source>
        <dbReference type="RuleBase" id="RU004432"/>
    </source>
</evidence>
<evidence type="ECO:0000256" key="4">
    <source>
        <dbReference type="ARBA" id="ARBA00023186"/>
    </source>
</evidence>
<dbReference type="PROSITE" id="PS00870">
    <property type="entry name" value="CLPAB_1"/>
    <property type="match status" value="1"/>
</dbReference>
<keyword evidence="3 6" id="KW-0067">ATP-binding</keyword>
<dbReference type="InterPro" id="IPR019489">
    <property type="entry name" value="Clp_ATPase_C"/>
</dbReference>
<dbReference type="GO" id="GO:0005524">
    <property type="term" value="F:ATP binding"/>
    <property type="evidence" value="ECO:0007669"/>
    <property type="project" value="UniProtKB-KW"/>
</dbReference>
<accession>A0AA37V6E5</accession>
<dbReference type="GeneID" id="92825615"/>
<dbReference type="InterPro" id="IPR001270">
    <property type="entry name" value="ClpA/B"/>
</dbReference>
<dbReference type="PRINTS" id="PR00300">
    <property type="entry name" value="CLPPROTEASEA"/>
</dbReference>
<feature type="coiled-coil region" evidence="7">
    <location>
        <begin position="439"/>
        <end position="469"/>
    </location>
</feature>
<dbReference type="InterPro" id="IPR027417">
    <property type="entry name" value="P-loop_NTPase"/>
</dbReference>
<reference evidence="9" key="2">
    <citation type="submission" date="2022-11" db="EMBL/GenBank/DDBJ databases">
        <title>Draft genome sequence of Coprococcus comes strain 31264.</title>
        <authorList>
            <person name="Hisatomi A."/>
            <person name="Ohkuma M."/>
            <person name="Sakamoto M."/>
        </authorList>
    </citation>
    <scope>NUCLEOTIDE SEQUENCE</scope>
    <source>
        <strain evidence="9">JCM 31264</strain>
    </source>
</reference>
<dbReference type="SUPFAM" id="SSF52540">
    <property type="entry name" value="P-loop containing nucleoside triphosphate hydrolases"/>
    <property type="match status" value="2"/>
</dbReference>
<dbReference type="CDD" id="cd00009">
    <property type="entry name" value="AAA"/>
    <property type="match status" value="1"/>
</dbReference>
<dbReference type="InterPro" id="IPR003959">
    <property type="entry name" value="ATPase_AAA_core"/>
</dbReference>
<dbReference type="Pfam" id="PF00004">
    <property type="entry name" value="AAA"/>
    <property type="match status" value="1"/>
</dbReference>
<dbReference type="Gene3D" id="1.10.8.60">
    <property type="match status" value="2"/>
</dbReference>
<dbReference type="PROSITE" id="PS51903">
    <property type="entry name" value="CLP_R"/>
    <property type="match status" value="1"/>
</dbReference>
<dbReference type="InterPro" id="IPR028299">
    <property type="entry name" value="ClpA/B_CS2"/>
</dbReference>
<dbReference type="Pfam" id="PF07724">
    <property type="entry name" value="AAA_2"/>
    <property type="match status" value="1"/>
</dbReference>
<sequence length="815" mass="91862">MAEKQYTRQAQEALNMARKIAAELKHPYVGTEHLLFGLKRVFTGVAGQVLDKNKVDEEQMEKAMDILVSAPEAAKKERKHLEYSPRLRYILEESQNEAVQLASEKVGTEHLLLTMLKDGDCVATRMLMTLNVNIQKLFQDLLLAAGIDPKEYMENQKDGETVGGIIDQYSTDLTQEAREGKLDPVIGREKEIARIMEILSRRTKNNPCLVGEPGVGKTAIVEGLARQIAEGIVPESMKDKRIMVLDLPGMIAGSKYRGEFEERMKKLIREVKTAGNIILFLDELHTIIGAGGAEGAIDASNILKPSLARGEMQLIGATTLTEYRKYIEKDAALERRFQPVTVEEPTEDECIRILEGLKEKYEAHHDVEIEEDALKAAVHMSCRYINDRFLPDKAIDVLDESCSKVKLRGFKVPENIVGTEIRCGKLEQEKEAALKAGDIEKASELHREQKEAEKKLEQAKKRFNKKNEKKKVPVTEEDVADVISMWTRIPVTRLNESESERLKKLDKTLEKRVIGQEEAIQALSKAVKRGRVGLKDPARPIGSFLFLGPTGVGKTELSKALAEALFGNEEDMIRVDMSEYMEKHSVSKMIGSPPGYVGHEDGGQLSEKVRRNPYSVILFDEIEKAHPDVFNILLQVLDDGHITDSQGRKVDFRNTVIIMTSNAGAKAIIEPKKLGFTQQEDQKADYKRMKANVMDEVKQLFRPEFLNRIDEIIVFHPLNEDNMKKIVGLMCKEVVQRAKEQLEIILVVRDSVKKHIVETGSDKKYGARPLRRAVQSQLEDKLAEALLNGEIKRGDHVEAGISKKEIKFTVREINS</sequence>
<keyword evidence="7" id="KW-0175">Coiled coil</keyword>
<dbReference type="PANTHER" id="PTHR11638:SF175">
    <property type="entry name" value="ATP-DEPENDENT CLP PROTEASE, ATP-BINDING SUBUNIT CLPC"/>
    <property type="match status" value="1"/>
</dbReference>
<dbReference type="EMBL" id="BSCI01000008">
    <property type="protein sequence ID" value="GLG87117.1"/>
    <property type="molecule type" value="Genomic_DNA"/>
</dbReference>
<dbReference type="FunFam" id="3.40.50.300:FF:000025">
    <property type="entry name" value="ATP-dependent Clp protease subunit"/>
    <property type="match status" value="1"/>
</dbReference>
<evidence type="ECO:0000256" key="1">
    <source>
        <dbReference type="ARBA" id="ARBA00022737"/>
    </source>
</evidence>
<dbReference type="Gene3D" id="3.40.50.300">
    <property type="entry name" value="P-loop containing nucleotide triphosphate hydrolases"/>
    <property type="match status" value="2"/>
</dbReference>
<dbReference type="InterPro" id="IPR050130">
    <property type="entry name" value="ClpA_ClpB"/>
</dbReference>
<dbReference type="InterPro" id="IPR018368">
    <property type="entry name" value="ClpA/B_CS1"/>
</dbReference>
<keyword evidence="9" id="KW-0645">Protease</keyword>
<dbReference type="GO" id="GO:0006508">
    <property type="term" value="P:proteolysis"/>
    <property type="evidence" value="ECO:0007669"/>
    <property type="project" value="UniProtKB-KW"/>
</dbReference>
<dbReference type="PANTHER" id="PTHR11638">
    <property type="entry name" value="ATP-DEPENDENT CLP PROTEASE"/>
    <property type="match status" value="1"/>
</dbReference>
<dbReference type="Pfam" id="PF17871">
    <property type="entry name" value="AAA_lid_9"/>
    <property type="match status" value="1"/>
</dbReference>
<dbReference type="Gene3D" id="1.10.1780.10">
    <property type="entry name" value="Clp, N-terminal domain"/>
    <property type="match status" value="1"/>
</dbReference>
<comment type="similarity">
    <text evidence="6">Belongs to the ClpA/ClpB family.</text>
</comment>
<name>A0AA37V6E5_9FIRM</name>
<dbReference type="SMART" id="SM00382">
    <property type="entry name" value="AAA"/>
    <property type="match status" value="2"/>
</dbReference>
<protein>
    <submittedName>
        <fullName evidence="9">ATP-dependent Clp protease ATP-binding subunit ClpC</fullName>
    </submittedName>
</protein>
<evidence type="ECO:0000313" key="10">
    <source>
        <dbReference type="Proteomes" id="UP001145109"/>
    </source>
</evidence>
<proteinExistence type="inferred from homology"/>
<keyword evidence="9" id="KW-0378">Hydrolase</keyword>
<feature type="domain" description="Clp R" evidence="8">
    <location>
        <begin position="2"/>
        <end position="150"/>
    </location>
</feature>
<evidence type="ECO:0000256" key="5">
    <source>
        <dbReference type="PROSITE-ProRule" id="PRU01251"/>
    </source>
</evidence>
<evidence type="ECO:0000259" key="8">
    <source>
        <dbReference type="PROSITE" id="PS51903"/>
    </source>
</evidence>
<evidence type="ECO:0000256" key="2">
    <source>
        <dbReference type="ARBA" id="ARBA00022741"/>
    </source>
</evidence>
<dbReference type="AlphaFoldDB" id="A0AA37V6E5"/>